<gene>
    <name evidence="2" type="ORF">SAMN05216334_101271</name>
</gene>
<sequence length="315" mass="36116">MNRRECLKALAALGASLSLPALAIESASQNDINAAWLKLQSSSDHGLADHPRVVLLRNDVLDLPVDNEYKAHLLNSVEKYREQIINRPVYAPDEGWDDLEVIQQVTLGDMNARWFREQQAIQVHEEKKSSHGKSKYFESSTHHEQFDIDKEYISLWLSYRRHSGCRSPENIRAHADWPIYPQASISGMAAGAVAWQSKLEIDSNTTKEELTSEVVAKVMDREYIIRGGWVAWSESEQIRILKTSHPCFSMRKYPHIETYNCILYYPEAMTKEELINNAVGITNTWCPTAHVVLSENEVIYPLEYMLQQALLSRNK</sequence>
<organism evidence="2 3">
    <name type="scientific">Nitrosomonas ureae</name>
    <dbReference type="NCBI Taxonomy" id="44577"/>
    <lineage>
        <taxon>Bacteria</taxon>
        <taxon>Pseudomonadati</taxon>
        <taxon>Pseudomonadota</taxon>
        <taxon>Betaproteobacteria</taxon>
        <taxon>Nitrosomonadales</taxon>
        <taxon>Nitrosomonadaceae</taxon>
        <taxon>Nitrosomonas</taxon>
    </lineage>
</organism>
<dbReference type="EMBL" id="FNUX01000001">
    <property type="protein sequence ID" value="SEF42500.1"/>
    <property type="molecule type" value="Genomic_DNA"/>
</dbReference>
<feature type="signal peptide" evidence="1">
    <location>
        <begin position="1"/>
        <end position="23"/>
    </location>
</feature>
<protein>
    <recommendedName>
        <fullName evidence="4">Tat (Twin-arginine translocation) pathway signal sequence</fullName>
    </recommendedName>
</protein>
<evidence type="ECO:0000313" key="3">
    <source>
        <dbReference type="Proteomes" id="UP000236753"/>
    </source>
</evidence>
<name>A0A1H5RW75_9PROT</name>
<proteinExistence type="predicted"/>
<dbReference type="RefSeq" id="WP_103965244.1">
    <property type="nucleotide sequence ID" value="NZ_FNUX01000001.1"/>
</dbReference>
<feature type="chain" id="PRO_5009283402" description="Tat (Twin-arginine translocation) pathway signal sequence" evidence="1">
    <location>
        <begin position="24"/>
        <end position="315"/>
    </location>
</feature>
<dbReference type="AlphaFoldDB" id="A0A1H5RW75"/>
<evidence type="ECO:0000256" key="1">
    <source>
        <dbReference type="SAM" id="SignalP"/>
    </source>
</evidence>
<dbReference type="OrthoDB" id="9998158at2"/>
<reference evidence="2 3" key="1">
    <citation type="submission" date="2016-10" db="EMBL/GenBank/DDBJ databases">
        <authorList>
            <person name="de Groot N.N."/>
        </authorList>
    </citation>
    <scope>NUCLEOTIDE SEQUENCE [LARGE SCALE GENOMIC DNA]</scope>
    <source>
        <strain evidence="2 3">Nm13</strain>
    </source>
</reference>
<evidence type="ECO:0000313" key="2">
    <source>
        <dbReference type="EMBL" id="SEF42500.1"/>
    </source>
</evidence>
<dbReference type="Proteomes" id="UP000236753">
    <property type="component" value="Unassembled WGS sequence"/>
</dbReference>
<accession>A0A1H5RW75</accession>
<evidence type="ECO:0008006" key="4">
    <source>
        <dbReference type="Google" id="ProtNLM"/>
    </source>
</evidence>
<keyword evidence="1" id="KW-0732">Signal</keyword>